<dbReference type="STRING" id="983967.A0A1E4T5G4"/>
<name>A0A1E4T5G4_9ASCO</name>
<evidence type="ECO:0000256" key="2">
    <source>
        <dbReference type="SAM" id="MobiDB-lite"/>
    </source>
</evidence>
<evidence type="ECO:0000313" key="3">
    <source>
        <dbReference type="EMBL" id="ODV86908.1"/>
    </source>
</evidence>
<keyword evidence="1" id="KW-0175">Coiled coil</keyword>
<feature type="compositionally biased region" description="Polar residues" evidence="2">
    <location>
        <begin position="13"/>
        <end position="32"/>
    </location>
</feature>
<feature type="coiled-coil region" evidence="1">
    <location>
        <begin position="347"/>
        <end position="398"/>
    </location>
</feature>
<dbReference type="Proteomes" id="UP000094801">
    <property type="component" value="Unassembled WGS sequence"/>
</dbReference>
<feature type="compositionally biased region" description="Polar residues" evidence="2">
    <location>
        <begin position="149"/>
        <end position="171"/>
    </location>
</feature>
<proteinExistence type="predicted"/>
<accession>A0A1E4T5G4</accession>
<dbReference type="AlphaFoldDB" id="A0A1E4T5G4"/>
<protein>
    <recommendedName>
        <fullName evidence="5">Mto2p-binding domain-containing protein</fullName>
    </recommendedName>
</protein>
<evidence type="ECO:0000313" key="4">
    <source>
        <dbReference type="Proteomes" id="UP000094801"/>
    </source>
</evidence>
<dbReference type="OrthoDB" id="3993288at2759"/>
<feature type="compositionally biased region" description="Acidic residues" evidence="2">
    <location>
        <begin position="217"/>
        <end position="227"/>
    </location>
</feature>
<feature type="region of interest" description="Disordered" evidence="2">
    <location>
        <begin position="1"/>
        <end position="32"/>
    </location>
</feature>
<sequence>MDTELRTMENAVGHSTFSSESAMNSEELNESTSIKVSGTTTVVSNDSMHSDQLNTVNTSGDNSELTKFESRRVTSLSSRTGLLDLENTKVLQLEDYKDETSSVVSDDFRTDDQFEIPELSSFNISSDQLEVEETQYNTDNETTENRNDSSPISNAWTKTNQSTLSGVSMESSLTRLTPIKLQKQEQMSARSQRRQQRLISTQILRAKLAGSPTNGDNDADNNDDDDLDNYDLDIDNTVSIPFIEMKSSNTTTTTTNVPKTPVLHTSNSNILDLGSLTGSMSFGDIPVTKSTAATHEIEKLQKELTNCRIQLSLQSKLLQDRYGEDSTSIMKTIEENFMSKIDSDSRKKEIDILKEKLKDNLKNYSEVSNQNTTLRNEIDEIFKEFEGLQDEMEIIREDHEDCKAIINGISGLLLEKIDDEMLDSSSLKENASMKLQLSSIGYIIENFLCKIVSNNNSLKAEATKKDEVIERLNQRLITFLEKLQMQNTKYDEMKSLLDLELLKDRKVYVENQSLKISLKKKEEAYNILQHEKELLTVSLNELHSIQTKIPQGSEDSDLHARSMTLKSQIEVLEAQNKALLEQLAKTKNENTAGGINELKYKADIDGLNQQLAVLEKNLNSSLAKQRQSNSERIKLGYKIDKLTKTIAELEAVVSDHQNINAALEAESDSMSQQLSDTRSQLQYLLTSDVNFQTHLIKILSKVLDRKSIKEAAEKILQLADRDQLSLDADTVNKIYDTIFQYDLSAIQAIVNNHVKLTQERDNNPGKETDSAGASQRIIQMLEGKVSQLTALLNEAKGKENKDDPTLSSPRSKLRFDELTKRWKIAEEALSFEKKNSKKRLDELETENTRLRSQLSSANVRL</sequence>
<evidence type="ECO:0008006" key="5">
    <source>
        <dbReference type="Google" id="ProtNLM"/>
    </source>
</evidence>
<feature type="coiled-coil region" evidence="1">
    <location>
        <begin position="826"/>
        <end position="860"/>
    </location>
</feature>
<organism evidence="3 4">
    <name type="scientific">[Candida] arabinofermentans NRRL YB-2248</name>
    <dbReference type="NCBI Taxonomy" id="983967"/>
    <lineage>
        <taxon>Eukaryota</taxon>
        <taxon>Fungi</taxon>
        <taxon>Dikarya</taxon>
        <taxon>Ascomycota</taxon>
        <taxon>Saccharomycotina</taxon>
        <taxon>Pichiomycetes</taxon>
        <taxon>Pichiales</taxon>
        <taxon>Pichiaceae</taxon>
        <taxon>Ogataea</taxon>
        <taxon>Ogataea/Candida clade</taxon>
    </lineage>
</organism>
<feature type="region of interest" description="Disordered" evidence="2">
    <location>
        <begin position="206"/>
        <end position="227"/>
    </location>
</feature>
<evidence type="ECO:0000256" key="1">
    <source>
        <dbReference type="SAM" id="Coils"/>
    </source>
</evidence>
<gene>
    <name evidence="3" type="ORF">CANARDRAFT_6478</name>
</gene>
<feature type="region of interest" description="Disordered" evidence="2">
    <location>
        <begin position="136"/>
        <end position="171"/>
    </location>
</feature>
<reference evidence="4" key="1">
    <citation type="submission" date="2016-04" db="EMBL/GenBank/DDBJ databases">
        <title>Comparative genomics of biotechnologically important yeasts.</title>
        <authorList>
            <consortium name="DOE Joint Genome Institute"/>
            <person name="Riley R."/>
            <person name="Haridas S."/>
            <person name="Wolfe K.H."/>
            <person name="Lopes M.R."/>
            <person name="Hittinger C.T."/>
            <person name="Goker M."/>
            <person name="Salamov A."/>
            <person name="Wisecaver J."/>
            <person name="Long T.M."/>
            <person name="Aerts A.L."/>
            <person name="Barry K."/>
            <person name="Choi C."/>
            <person name="Clum A."/>
            <person name="Coughlan A.Y."/>
            <person name="Deshpande S."/>
            <person name="Douglass A.P."/>
            <person name="Hanson S.J."/>
            <person name="Klenk H.-P."/>
            <person name="Labutti K."/>
            <person name="Lapidus A."/>
            <person name="Lindquist E."/>
            <person name="Lipzen A."/>
            <person name="Meier-Kolthoff J.P."/>
            <person name="Ohm R.A."/>
            <person name="Otillar R.P."/>
            <person name="Pangilinan J."/>
            <person name="Peng Y."/>
            <person name="Rokas A."/>
            <person name="Rosa C.A."/>
            <person name="Scheuner C."/>
            <person name="Sibirny A.A."/>
            <person name="Slot J.C."/>
            <person name="Stielow J.B."/>
            <person name="Sun H."/>
            <person name="Kurtzman C.P."/>
            <person name="Blackwell M."/>
            <person name="Grigoriev I.V."/>
            <person name="Jeffries T.W."/>
        </authorList>
    </citation>
    <scope>NUCLEOTIDE SEQUENCE [LARGE SCALE GENOMIC DNA]</scope>
    <source>
        <strain evidence="4">NRRL YB-2248</strain>
    </source>
</reference>
<dbReference type="EMBL" id="KV453849">
    <property type="protein sequence ID" value="ODV86908.1"/>
    <property type="molecule type" value="Genomic_DNA"/>
</dbReference>
<keyword evidence="4" id="KW-1185">Reference proteome</keyword>
<feature type="coiled-coil region" evidence="1">
    <location>
        <begin position="562"/>
        <end position="680"/>
    </location>
</feature>